<dbReference type="InterPro" id="IPR015915">
    <property type="entry name" value="Kelch-typ_b-propeller"/>
</dbReference>
<dbReference type="SUPFAM" id="SSF117281">
    <property type="entry name" value="Kelch motif"/>
    <property type="match status" value="1"/>
</dbReference>
<proteinExistence type="predicted"/>
<evidence type="ECO:0000256" key="2">
    <source>
        <dbReference type="ARBA" id="ARBA00022737"/>
    </source>
</evidence>
<feature type="non-terminal residue" evidence="4">
    <location>
        <position position="1"/>
    </location>
</feature>
<dbReference type="OrthoDB" id="5803581at2759"/>
<evidence type="ECO:0000256" key="1">
    <source>
        <dbReference type="ARBA" id="ARBA00022441"/>
    </source>
</evidence>
<accession>A0A2G9TTL3</accession>
<dbReference type="Gene3D" id="2.120.10.80">
    <property type="entry name" value="Kelch-type beta propeller"/>
    <property type="match status" value="2"/>
</dbReference>
<keyword evidence="1" id="KW-0880">Kelch repeat</keyword>
<feature type="region of interest" description="Disordered" evidence="3">
    <location>
        <begin position="139"/>
        <end position="171"/>
    </location>
</feature>
<dbReference type="EMBL" id="KZ353813">
    <property type="protein sequence ID" value="PIO61314.1"/>
    <property type="molecule type" value="Genomic_DNA"/>
</dbReference>
<evidence type="ECO:0000313" key="4">
    <source>
        <dbReference type="EMBL" id="PIO61314.1"/>
    </source>
</evidence>
<dbReference type="AlphaFoldDB" id="A0A2G9TTL3"/>
<dbReference type="Proteomes" id="UP000230423">
    <property type="component" value="Unassembled WGS sequence"/>
</dbReference>
<protein>
    <submittedName>
        <fullName evidence="4">Kelch repeat protein</fullName>
    </submittedName>
</protein>
<dbReference type="PANTHER" id="PTHR46344">
    <property type="entry name" value="OS02G0202900 PROTEIN"/>
    <property type="match status" value="1"/>
</dbReference>
<dbReference type="PANTHER" id="PTHR46344:SF27">
    <property type="entry name" value="KELCH REPEAT SUPERFAMILY PROTEIN"/>
    <property type="match status" value="1"/>
</dbReference>
<reference evidence="4 5" key="1">
    <citation type="submission" date="2015-09" db="EMBL/GenBank/DDBJ databases">
        <title>Draft genome of the parasitic nematode Teladorsagia circumcincta isolate WARC Sus (inbred).</title>
        <authorList>
            <person name="Mitreva M."/>
        </authorList>
    </citation>
    <scope>NUCLEOTIDE SEQUENCE [LARGE SCALE GENOMIC DNA]</scope>
    <source>
        <strain evidence="4 5">S</strain>
    </source>
</reference>
<keyword evidence="2" id="KW-0677">Repeat</keyword>
<evidence type="ECO:0000256" key="3">
    <source>
        <dbReference type="SAM" id="MobiDB-lite"/>
    </source>
</evidence>
<keyword evidence="5" id="KW-1185">Reference proteome</keyword>
<evidence type="ECO:0000313" key="5">
    <source>
        <dbReference type="Proteomes" id="UP000230423"/>
    </source>
</evidence>
<dbReference type="Pfam" id="PF01344">
    <property type="entry name" value="Kelch_1"/>
    <property type="match status" value="2"/>
</dbReference>
<dbReference type="SMART" id="SM00612">
    <property type="entry name" value="Kelch"/>
    <property type="match status" value="2"/>
</dbReference>
<organism evidence="4 5">
    <name type="scientific">Teladorsagia circumcincta</name>
    <name type="common">Brown stomach worm</name>
    <name type="synonym">Ostertagia circumcincta</name>
    <dbReference type="NCBI Taxonomy" id="45464"/>
    <lineage>
        <taxon>Eukaryota</taxon>
        <taxon>Metazoa</taxon>
        <taxon>Ecdysozoa</taxon>
        <taxon>Nematoda</taxon>
        <taxon>Chromadorea</taxon>
        <taxon>Rhabditida</taxon>
        <taxon>Rhabditina</taxon>
        <taxon>Rhabditomorpha</taxon>
        <taxon>Strongyloidea</taxon>
        <taxon>Trichostrongylidae</taxon>
        <taxon>Teladorsagia</taxon>
    </lineage>
</organism>
<feature type="compositionally biased region" description="Basic and acidic residues" evidence="3">
    <location>
        <begin position="139"/>
        <end position="152"/>
    </location>
</feature>
<dbReference type="InterPro" id="IPR006652">
    <property type="entry name" value="Kelch_1"/>
</dbReference>
<name>A0A2G9TTL3_TELCI</name>
<gene>
    <name evidence="4" type="ORF">TELCIR_17165</name>
</gene>
<sequence length="171" mass="18831">YDPQRNEWIEAEHLGAMRSGVSLSVLNGCLYVVGGFDGFLALKTVARLDPRVGRWEEVRPMTTRRQCLGTAVLDGNLFALGLAVANGKLYAVGGDDGVTDTVEVYDPKENQWRIHGSLIEGISLFEGTLHDRTSLILEHENESRRENKEKEMKIKKKGGGNESGPCQSANT</sequence>